<sequence length="388" mass="45320">MKSITNIVQELQRRFFDTVTSDNLVYNTCWEDPRIDRALLDLNSKSRVLMLTSAGDNALDYLLDDVQHIQCVDINPTQNALLELKKALFKNGNYTLLWNFFGEGQKAGAKLIYHQQLRSLLSKQAQQFWDNHIQNFSPKSNSDSFYFSGTSGKIARTVYNQIQRKRLTLAVENLLSSNSLEEQAYYFREIEPQLWNPFSEWLIGRHATMTMLGVPASQRKMIEQQYEDGLPEFIRQSLRQVFTELPIGENYFWRVYLTGHYAPDCCPNYLLEKHFRALQKRIHRIETHTSSLLHALQKSNETYSHFVLLDHQDWMAFTQPDQLANQWRLILDHAQNGARILFRSARPEPDFLPDFVFGKVSFHPDLTEPLHKKDRVGTYESTHLATVL</sequence>
<protein>
    <submittedName>
        <fullName evidence="1">S-adenosylmethionine--diacylglycerol 3-amino-3-carboxypropyl transferase</fullName>
    </submittedName>
</protein>
<comment type="caution">
    <text evidence="1">The sequence shown here is derived from an EMBL/GenBank/DDBJ whole genome shotgun (WGS) entry which is preliminary data.</text>
</comment>
<dbReference type="RefSeq" id="WP_095606640.1">
    <property type="nucleotide sequence ID" value="NZ_NSKE01000006.1"/>
</dbReference>
<dbReference type="Proteomes" id="UP000218831">
    <property type="component" value="Unassembled WGS sequence"/>
</dbReference>
<keyword evidence="2" id="KW-1185">Reference proteome</keyword>
<dbReference type="PANTHER" id="PTHR47473:SF1">
    <property type="entry name" value="METHYLTRANSFERASE DOMAIN-CONTAINING PROTEIN"/>
    <property type="match status" value="1"/>
</dbReference>
<dbReference type="OrthoDB" id="1522784at2"/>
<reference evidence="1 2" key="1">
    <citation type="submission" date="2017-08" db="EMBL/GenBank/DDBJ databases">
        <title>Aliifodinibius alkalisoli sp. nov., isolated from saline alkaline soil.</title>
        <authorList>
            <person name="Liu D."/>
            <person name="Zhang G."/>
        </authorList>
    </citation>
    <scope>NUCLEOTIDE SEQUENCE [LARGE SCALE GENOMIC DNA]</scope>
    <source>
        <strain evidence="1 2">WN023</strain>
    </source>
</reference>
<organism evidence="1 2">
    <name type="scientific">Fodinibius salipaludis</name>
    <dbReference type="NCBI Taxonomy" id="2032627"/>
    <lineage>
        <taxon>Bacteria</taxon>
        <taxon>Pseudomonadati</taxon>
        <taxon>Balneolota</taxon>
        <taxon>Balneolia</taxon>
        <taxon>Balneolales</taxon>
        <taxon>Balneolaceae</taxon>
        <taxon>Fodinibius</taxon>
    </lineage>
</organism>
<dbReference type="PANTHER" id="PTHR47473">
    <property type="entry name" value="BTA1P"/>
    <property type="match status" value="1"/>
</dbReference>
<dbReference type="InterPro" id="IPR021829">
    <property type="entry name" value="DUF3419"/>
</dbReference>
<dbReference type="AlphaFoldDB" id="A0A2A2GAD1"/>
<keyword evidence="1" id="KW-0808">Transferase</keyword>
<accession>A0A2A2GAD1</accession>
<name>A0A2A2GAD1_9BACT</name>
<dbReference type="GO" id="GO:0016740">
    <property type="term" value="F:transferase activity"/>
    <property type="evidence" value="ECO:0007669"/>
    <property type="project" value="UniProtKB-KW"/>
</dbReference>
<gene>
    <name evidence="1" type="ORF">CK503_09875</name>
</gene>
<dbReference type="EMBL" id="NSKE01000006">
    <property type="protein sequence ID" value="PAU93964.1"/>
    <property type="molecule type" value="Genomic_DNA"/>
</dbReference>
<evidence type="ECO:0000313" key="2">
    <source>
        <dbReference type="Proteomes" id="UP000218831"/>
    </source>
</evidence>
<evidence type="ECO:0000313" key="1">
    <source>
        <dbReference type="EMBL" id="PAU93964.1"/>
    </source>
</evidence>
<proteinExistence type="predicted"/>
<dbReference type="Pfam" id="PF11899">
    <property type="entry name" value="DUF3419"/>
    <property type="match status" value="1"/>
</dbReference>